<evidence type="ECO:0000313" key="2">
    <source>
        <dbReference type="EMBL" id="KZZ94175.1"/>
    </source>
</evidence>
<gene>
    <name evidence="2" type="ORF">AAL_05142</name>
</gene>
<keyword evidence="1" id="KW-0472">Membrane</keyword>
<organism evidence="2 3">
    <name type="scientific">Moelleriella libera RCEF 2490</name>
    <dbReference type="NCBI Taxonomy" id="1081109"/>
    <lineage>
        <taxon>Eukaryota</taxon>
        <taxon>Fungi</taxon>
        <taxon>Dikarya</taxon>
        <taxon>Ascomycota</taxon>
        <taxon>Pezizomycotina</taxon>
        <taxon>Sordariomycetes</taxon>
        <taxon>Hypocreomycetidae</taxon>
        <taxon>Hypocreales</taxon>
        <taxon>Clavicipitaceae</taxon>
        <taxon>Moelleriella</taxon>
    </lineage>
</organism>
<comment type="caution">
    <text evidence="2">The sequence shown here is derived from an EMBL/GenBank/DDBJ whole genome shotgun (WGS) entry which is preliminary data.</text>
</comment>
<feature type="transmembrane region" description="Helical" evidence="1">
    <location>
        <begin position="196"/>
        <end position="217"/>
    </location>
</feature>
<name>A0A168APE8_9HYPO</name>
<protein>
    <submittedName>
        <fullName evidence="2">Uncharacterized protein</fullName>
    </submittedName>
</protein>
<dbReference type="EMBL" id="AZGY01000011">
    <property type="protein sequence ID" value="KZZ94175.1"/>
    <property type="molecule type" value="Genomic_DNA"/>
</dbReference>
<evidence type="ECO:0000313" key="3">
    <source>
        <dbReference type="Proteomes" id="UP000078544"/>
    </source>
</evidence>
<keyword evidence="1" id="KW-1133">Transmembrane helix</keyword>
<dbReference type="Proteomes" id="UP000078544">
    <property type="component" value="Unassembled WGS sequence"/>
</dbReference>
<accession>A0A168APE8</accession>
<proteinExistence type="predicted"/>
<keyword evidence="3" id="KW-1185">Reference proteome</keyword>
<dbReference type="AlphaFoldDB" id="A0A168APE8"/>
<reference evidence="2 3" key="1">
    <citation type="journal article" date="2016" name="Genome Biol. Evol.">
        <title>Divergent and convergent evolution of fungal pathogenicity.</title>
        <authorList>
            <person name="Shang Y."/>
            <person name="Xiao G."/>
            <person name="Zheng P."/>
            <person name="Cen K."/>
            <person name="Zhan S."/>
            <person name="Wang C."/>
        </authorList>
    </citation>
    <scope>NUCLEOTIDE SEQUENCE [LARGE SCALE GENOMIC DNA]</scope>
    <source>
        <strain evidence="2 3">RCEF 2490</strain>
    </source>
</reference>
<feature type="transmembrane region" description="Helical" evidence="1">
    <location>
        <begin position="163"/>
        <end position="184"/>
    </location>
</feature>
<sequence length="240" mass="26623">MPGLARRHVNLGPRVQEQVCGPDIARLLVVPEQAVRPRRYRRVSLAPERVQLRPLRQRVALDEKPVNLGQAVADGRWVYAAEELAADEAVHARGRHHVSHVVDGVCVARDGPGEERLRAERAVGEQRLRVACEVTRLAELVEPLFDIFAVAAAAATGSTGHGVMVAASAVGVAAEITFIRILAAHRFEIRDVLPRLKAILVCACPLLCFLLVWFWWINGANAKEILRYYRGESKKKDVEE</sequence>
<evidence type="ECO:0000256" key="1">
    <source>
        <dbReference type="SAM" id="Phobius"/>
    </source>
</evidence>
<keyword evidence="1" id="KW-0812">Transmembrane</keyword>